<dbReference type="AlphaFoldDB" id="A0A9P4PUK7"/>
<dbReference type="OrthoDB" id="10562751at2759"/>
<comment type="caution">
    <text evidence="1">The sequence shown here is derived from an EMBL/GenBank/DDBJ whole genome shotgun (WGS) entry which is preliminary data.</text>
</comment>
<sequence>MRRHVFVTTCKSARPQRATGRRDEEKLTTAVGRVGSGVELELGVELDVESGVELGVEKAASGAPQLLCSSAGVGTCQAAPPPRSSSPDLLSRLRRYPCPRTVLLAAHRNTLDLAVPIPPCPVIPLPLPLPRYLSNFDEPQSVHTSWLLPSAVVQEPPATMRAPATYTSPVPGRRI</sequence>
<name>A0A9P4PUK7_9PLEO</name>
<keyword evidence="2" id="KW-1185">Reference proteome</keyword>
<organism evidence="1 2">
    <name type="scientific">Karstenula rhodostoma CBS 690.94</name>
    <dbReference type="NCBI Taxonomy" id="1392251"/>
    <lineage>
        <taxon>Eukaryota</taxon>
        <taxon>Fungi</taxon>
        <taxon>Dikarya</taxon>
        <taxon>Ascomycota</taxon>
        <taxon>Pezizomycotina</taxon>
        <taxon>Dothideomycetes</taxon>
        <taxon>Pleosporomycetidae</taxon>
        <taxon>Pleosporales</taxon>
        <taxon>Massarineae</taxon>
        <taxon>Didymosphaeriaceae</taxon>
        <taxon>Karstenula</taxon>
    </lineage>
</organism>
<evidence type="ECO:0000313" key="1">
    <source>
        <dbReference type="EMBL" id="KAF2450492.1"/>
    </source>
</evidence>
<gene>
    <name evidence="1" type="ORF">P171DRAFT_479577</name>
</gene>
<dbReference type="EMBL" id="MU001493">
    <property type="protein sequence ID" value="KAF2450492.1"/>
    <property type="molecule type" value="Genomic_DNA"/>
</dbReference>
<proteinExistence type="predicted"/>
<protein>
    <submittedName>
        <fullName evidence="1">Uncharacterized protein</fullName>
    </submittedName>
</protein>
<dbReference type="Proteomes" id="UP000799764">
    <property type="component" value="Unassembled WGS sequence"/>
</dbReference>
<accession>A0A9P4PUK7</accession>
<reference evidence="1" key="1">
    <citation type="journal article" date="2020" name="Stud. Mycol.">
        <title>101 Dothideomycetes genomes: a test case for predicting lifestyles and emergence of pathogens.</title>
        <authorList>
            <person name="Haridas S."/>
            <person name="Albert R."/>
            <person name="Binder M."/>
            <person name="Bloem J."/>
            <person name="Labutti K."/>
            <person name="Salamov A."/>
            <person name="Andreopoulos B."/>
            <person name="Baker S."/>
            <person name="Barry K."/>
            <person name="Bills G."/>
            <person name="Bluhm B."/>
            <person name="Cannon C."/>
            <person name="Castanera R."/>
            <person name="Culley D."/>
            <person name="Daum C."/>
            <person name="Ezra D."/>
            <person name="Gonzalez J."/>
            <person name="Henrissat B."/>
            <person name="Kuo A."/>
            <person name="Liang C."/>
            <person name="Lipzen A."/>
            <person name="Lutzoni F."/>
            <person name="Magnuson J."/>
            <person name="Mondo S."/>
            <person name="Nolan M."/>
            <person name="Ohm R."/>
            <person name="Pangilinan J."/>
            <person name="Park H.-J."/>
            <person name="Ramirez L."/>
            <person name="Alfaro M."/>
            <person name="Sun H."/>
            <person name="Tritt A."/>
            <person name="Yoshinaga Y."/>
            <person name="Zwiers L.-H."/>
            <person name="Turgeon B."/>
            <person name="Goodwin S."/>
            <person name="Spatafora J."/>
            <person name="Crous P."/>
            <person name="Grigoriev I."/>
        </authorList>
    </citation>
    <scope>NUCLEOTIDE SEQUENCE</scope>
    <source>
        <strain evidence="1">CBS 690.94</strain>
    </source>
</reference>
<evidence type="ECO:0000313" key="2">
    <source>
        <dbReference type="Proteomes" id="UP000799764"/>
    </source>
</evidence>